<dbReference type="Proteomes" id="UP000825701">
    <property type="component" value="Chromosome"/>
</dbReference>
<dbReference type="GO" id="GO:0005524">
    <property type="term" value="F:ATP binding"/>
    <property type="evidence" value="ECO:0007669"/>
    <property type="project" value="UniProtKB-KW"/>
</dbReference>
<organism evidence="3 4">
    <name type="scientific">Chenggangzhangella methanolivorans</name>
    <dbReference type="NCBI Taxonomy" id="1437009"/>
    <lineage>
        <taxon>Bacteria</taxon>
        <taxon>Pseudomonadati</taxon>
        <taxon>Pseudomonadota</taxon>
        <taxon>Alphaproteobacteria</taxon>
        <taxon>Hyphomicrobiales</taxon>
        <taxon>Methylopilaceae</taxon>
        <taxon>Chenggangzhangella</taxon>
    </lineage>
</organism>
<dbReference type="Pfam" id="PF01637">
    <property type="entry name" value="ATPase_2"/>
    <property type="match status" value="1"/>
</dbReference>
<keyword evidence="3" id="KW-0547">Nucleotide-binding</keyword>
<dbReference type="PANTHER" id="PTHR34704:SF1">
    <property type="entry name" value="ATPASE"/>
    <property type="match status" value="1"/>
</dbReference>
<protein>
    <submittedName>
        <fullName evidence="3">ATP-binding protein</fullName>
    </submittedName>
</protein>
<dbReference type="EMBL" id="CP081869">
    <property type="protein sequence ID" value="QZO02033.1"/>
    <property type="molecule type" value="Genomic_DNA"/>
</dbReference>
<name>A0A9E6RC08_9HYPH</name>
<reference evidence="3" key="1">
    <citation type="submission" date="2021-08" db="EMBL/GenBank/DDBJ databases">
        <authorList>
            <person name="Zhang H."/>
            <person name="Xu M."/>
            <person name="Yu Z."/>
            <person name="Yang L."/>
            <person name="Cai Y."/>
        </authorList>
    </citation>
    <scope>NUCLEOTIDE SEQUENCE</scope>
    <source>
        <strain evidence="3">CHL1</strain>
    </source>
</reference>
<accession>A0A9E6RC08</accession>
<proteinExistence type="predicted"/>
<dbReference type="InterPro" id="IPR004256">
    <property type="entry name" value="DUF234"/>
</dbReference>
<evidence type="ECO:0000259" key="1">
    <source>
        <dbReference type="Pfam" id="PF01637"/>
    </source>
</evidence>
<evidence type="ECO:0000259" key="2">
    <source>
        <dbReference type="Pfam" id="PF03008"/>
    </source>
</evidence>
<gene>
    <name evidence="3" type="ORF">K6K41_12545</name>
</gene>
<dbReference type="InterPro" id="IPR027417">
    <property type="entry name" value="P-loop_NTPase"/>
</dbReference>
<evidence type="ECO:0000313" key="4">
    <source>
        <dbReference type="Proteomes" id="UP000825701"/>
    </source>
</evidence>
<feature type="domain" description="ATPase" evidence="1">
    <location>
        <begin position="3"/>
        <end position="207"/>
    </location>
</feature>
<dbReference type="InterPro" id="IPR011579">
    <property type="entry name" value="ATPase_dom"/>
</dbReference>
<feature type="domain" description="DUF234" evidence="2">
    <location>
        <begin position="320"/>
        <end position="413"/>
    </location>
</feature>
<keyword evidence="3" id="KW-0067">ATP-binding</keyword>
<dbReference type="RefSeq" id="WP_261405413.1">
    <property type="nucleotide sequence ID" value="NZ_CP081869.1"/>
</dbReference>
<dbReference type="SUPFAM" id="SSF52540">
    <property type="entry name" value="P-loop containing nucleoside triphosphate hydrolases"/>
    <property type="match status" value="1"/>
</dbReference>
<dbReference type="Pfam" id="PF03008">
    <property type="entry name" value="DUF234"/>
    <property type="match status" value="1"/>
</dbReference>
<keyword evidence="4" id="KW-1185">Reference proteome</keyword>
<sequence length="491" mass="54883">MGFIGRDLELEYLRNEFQAERPSLVIVYGRRRVGKSTLLQQASEKTGPYIYFQATQVDEALNLREFKQEISRTLRGDDPILGSISDWLGALHYLANKAREHPKLVVIIDEFPYLLTSSASAVPSIFQKFWDSRAAKGSSLKLVLCGSLISQMQSLLAEKNPLYGRKTLSFELPPMPLRDTAKFLPNYKPADQIVAHSVFGGVPYYLEACRPDLSIQENMKNLLLSPTGLLHDEPELLLQTELKDTQRYSSIIWAVANGATKPSEIVGRIQSTEIKNGDALGPYIEKLTRMGIIAATRPIGSAEASRNRRYAVVDPLFRFWHRFVLPDLSLVNRGFGDQVMASSVMPHLSEYMGLAFERICRDHMLLHAQDRLGAPAREVGSIWSGDYDIDVAGSLIDGASMFGECKWTTAKVDDAILARLIERADRCGYMPDAARHYLLFSRKGFSDGLKSKASLDGSLNLVSIEELVDAKELTHDDRLSRDERPASKNGP</sequence>
<evidence type="ECO:0000313" key="3">
    <source>
        <dbReference type="EMBL" id="QZO02033.1"/>
    </source>
</evidence>
<dbReference type="Gene3D" id="3.40.50.300">
    <property type="entry name" value="P-loop containing nucleotide triphosphate hydrolases"/>
    <property type="match status" value="1"/>
</dbReference>
<dbReference type="PANTHER" id="PTHR34704">
    <property type="entry name" value="ATPASE"/>
    <property type="match status" value="1"/>
</dbReference>
<dbReference type="AlphaFoldDB" id="A0A9E6RC08"/>
<dbReference type="KEGG" id="cmet:K6K41_12545"/>